<evidence type="ECO:0000256" key="5">
    <source>
        <dbReference type="ARBA" id="ARBA00023052"/>
    </source>
</evidence>
<dbReference type="UniPathway" id="UPA00079"/>
<comment type="similarity">
    <text evidence="7">Belongs to the TPP enzyme family. MenD subfamily.</text>
</comment>
<comment type="cofactor">
    <cofactor evidence="7">
        <name>Mg(2+)</name>
        <dbReference type="ChEBI" id="CHEBI:18420"/>
    </cofactor>
    <cofactor evidence="7">
        <name>Mn(2+)</name>
        <dbReference type="ChEBI" id="CHEBI:29035"/>
    </cofactor>
</comment>
<dbReference type="AlphaFoldDB" id="A0A419X3U0"/>
<gene>
    <name evidence="7" type="primary">menD</name>
    <name evidence="11" type="ORF">BXY64_2467</name>
</gene>
<dbReference type="GO" id="GO:0009234">
    <property type="term" value="P:menaquinone biosynthetic process"/>
    <property type="evidence" value="ECO:0007669"/>
    <property type="project" value="UniProtKB-UniRule"/>
</dbReference>
<evidence type="ECO:0000259" key="8">
    <source>
        <dbReference type="Pfam" id="PF02775"/>
    </source>
</evidence>
<evidence type="ECO:0000256" key="2">
    <source>
        <dbReference type="ARBA" id="ARBA00022679"/>
    </source>
</evidence>
<evidence type="ECO:0000259" key="9">
    <source>
        <dbReference type="Pfam" id="PF02776"/>
    </source>
</evidence>
<evidence type="ECO:0000259" key="10">
    <source>
        <dbReference type="Pfam" id="PF16582"/>
    </source>
</evidence>
<dbReference type="EC" id="2.2.1.9" evidence="7"/>
<feature type="domain" description="Menaquinone biosynthesis protein MenD middle" evidence="10">
    <location>
        <begin position="228"/>
        <end position="409"/>
    </location>
</feature>
<comment type="caution">
    <text evidence="11">The sequence shown here is derived from an EMBL/GenBank/DDBJ whole genome shotgun (WGS) entry which is preliminary data.</text>
</comment>
<evidence type="ECO:0000313" key="11">
    <source>
        <dbReference type="EMBL" id="RKE02378.1"/>
    </source>
</evidence>
<dbReference type="PANTHER" id="PTHR42916:SF1">
    <property type="entry name" value="PROTEIN PHYLLO, CHLOROPLASTIC"/>
    <property type="match status" value="1"/>
</dbReference>
<comment type="cofactor">
    <cofactor evidence="7">
        <name>thiamine diphosphate</name>
        <dbReference type="ChEBI" id="CHEBI:58937"/>
    </cofactor>
    <text evidence="7">Binds 1 thiamine pyrophosphate per subunit.</text>
</comment>
<accession>A0A419X3U0</accession>
<dbReference type="InterPro" id="IPR029061">
    <property type="entry name" value="THDP-binding"/>
</dbReference>
<keyword evidence="4 7" id="KW-0460">Magnesium</keyword>
<dbReference type="Gene3D" id="3.40.50.1220">
    <property type="entry name" value="TPP-binding domain"/>
    <property type="match status" value="1"/>
</dbReference>
<keyword evidence="3 7" id="KW-0479">Metal-binding</keyword>
<keyword evidence="5 7" id="KW-0786">Thiamine pyrophosphate</keyword>
<name>A0A419X3U0_9BACT</name>
<evidence type="ECO:0000256" key="1">
    <source>
        <dbReference type="ARBA" id="ARBA00022428"/>
    </source>
</evidence>
<keyword evidence="12" id="KW-1185">Reference proteome</keyword>
<comment type="function">
    <text evidence="7">Catalyzes the thiamine diphosphate-dependent decarboxylation of 2-oxoglutarate and the subsequent addition of the resulting succinic semialdehyde-thiamine pyrophosphate anion to isochorismate to yield 2-succinyl-5-enolpyruvyl-6-hydroxy-3-cyclohexene-1-carboxylate (SEPHCHC).</text>
</comment>
<keyword evidence="1 7" id="KW-0474">Menaquinone biosynthesis</keyword>
<dbReference type="CDD" id="cd07037">
    <property type="entry name" value="TPP_PYR_MenD"/>
    <property type="match status" value="1"/>
</dbReference>
<dbReference type="InterPro" id="IPR029035">
    <property type="entry name" value="DHS-like_NAD/FAD-binding_dom"/>
</dbReference>
<dbReference type="GO" id="GO:0030145">
    <property type="term" value="F:manganese ion binding"/>
    <property type="evidence" value="ECO:0007669"/>
    <property type="project" value="UniProtKB-UniRule"/>
</dbReference>
<evidence type="ECO:0000256" key="4">
    <source>
        <dbReference type="ARBA" id="ARBA00022842"/>
    </source>
</evidence>
<dbReference type="EMBL" id="RAPQ01000009">
    <property type="protein sequence ID" value="RKE02378.1"/>
    <property type="molecule type" value="Genomic_DNA"/>
</dbReference>
<proteinExistence type="inferred from homology"/>
<dbReference type="InterPro" id="IPR004433">
    <property type="entry name" value="MenaQ_synth_MenD"/>
</dbReference>
<organism evidence="11 12">
    <name type="scientific">Marinifilum flexuosum</name>
    <dbReference type="NCBI Taxonomy" id="1117708"/>
    <lineage>
        <taxon>Bacteria</taxon>
        <taxon>Pseudomonadati</taxon>
        <taxon>Bacteroidota</taxon>
        <taxon>Bacteroidia</taxon>
        <taxon>Marinilabiliales</taxon>
        <taxon>Marinifilaceae</taxon>
    </lineage>
</organism>
<dbReference type="UniPathway" id="UPA01057">
    <property type="reaction ID" value="UER00164"/>
</dbReference>
<dbReference type="HAMAP" id="MF_01659">
    <property type="entry name" value="MenD"/>
    <property type="match status" value="1"/>
</dbReference>
<dbReference type="PANTHER" id="PTHR42916">
    <property type="entry name" value="2-SUCCINYL-5-ENOLPYRUVYL-6-HYDROXY-3-CYCLOHEXENE-1-CARBOXYLATE SYNTHASE"/>
    <property type="match status" value="1"/>
</dbReference>
<comment type="pathway">
    <text evidence="7">Quinol/quinone metabolism; menaquinone biosynthesis.</text>
</comment>
<dbReference type="GO" id="GO:0070204">
    <property type="term" value="F:2-succinyl-5-enolpyruvyl-6-hydroxy-3-cyclohexene-1-carboxylic-acid synthase activity"/>
    <property type="evidence" value="ECO:0007669"/>
    <property type="project" value="UniProtKB-UniRule"/>
</dbReference>
<dbReference type="SUPFAM" id="SSF52518">
    <property type="entry name" value="Thiamin diphosphate-binding fold (THDP-binding)"/>
    <property type="match status" value="2"/>
</dbReference>
<reference evidence="11 12" key="1">
    <citation type="submission" date="2018-09" db="EMBL/GenBank/DDBJ databases">
        <title>Genomic Encyclopedia of Archaeal and Bacterial Type Strains, Phase II (KMG-II): from individual species to whole genera.</title>
        <authorList>
            <person name="Goeker M."/>
        </authorList>
    </citation>
    <scope>NUCLEOTIDE SEQUENCE [LARGE SCALE GENOMIC DNA]</scope>
    <source>
        <strain evidence="11 12">DSM 21950</strain>
    </source>
</reference>
<dbReference type="Pfam" id="PF16582">
    <property type="entry name" value="TPP_enzyme_M_2"/>
    <property type="match status" value="1"/>
</dbReference>
<dbReference type="InterPro" id="IPR032264">
    <property type="entry name" value="MenD_middle"/>
</dbReference>
<dbReference type="RefSeq" id="WP_211334488.1">
    <property type="nucleotide sequence ID" value="NZ_RAPQ01000009.1"/>
</dbReference>
<comment type="pathway">
    <text evidence="7">Quinol/quinone metabolism; 1,4-dihydroxy-2-naphthoate biosynthesis; 1,4-dihydroxy-2-naphthoate from chorismate: step 2/7.</text>
</comment>
<evidence type="ECO:0000313" key="12">
    <source>
        <dbReference type="Proteomes" id="UP000284531"/>
    </source>
</evidence>
<dbReference type="Proteomes" id="UP000284531">
    <property type="component" value="Unassembled WGS sequence"/>
</dbReference>
<dbReference type="Pfam" id="PF02775">
    <property type="entry name" value="TPP_enzyme_C"/>
    <property type="match status" value="1"/>
</dbReference>
<dbReference type="PIRSF" id="PIRSF004983">
    <property type="entry name" value="MenD"/>
    <property type="match status" value="1"/>
</dbReference>
<feature type="domain" description="Thiamine pyrophosphate enzyme N-terminal TPP-binding" evidence="9">
    <location>
        <begin position="25"/>
        <end position="134"/>
    </location>
</feature>
<comment type="subunit">
    <text evidence="7">Homodimer.</text>
</comment>
<dbReference type="SUPFAM" id="SSF52467">
    <property type="entry name" value="DHS-like NAD/FAD-binding domain"/>
    <property type="match status" value="1"/>
</dbReference>
<protein>
    <recommendedName>
        <fullName evidence="7">2-succinyl-5-enolpyruvyl-6-hydroxy-3-cyclohexene-1-carboxylate synthase</fullName>
        <shortName evidence="7">SEPHCHC synthase</shortName>
        <ecNumber evidence="7">2.2.1.9</ecNumber>
    </recommendedName>
    <alternativeName>
        <fullName evidence="7">Menaquinone biosynthesis protein MenD</fullName>
    </alternativeName>
</protein>
<evidence type="ECO:0000256" key="3">
    <source>
        <dbReference type="ARBA" id="ARBA00022723"/>
    </source>
</evidence>
<comment type="catalytic activity">
    <reaction evidence="7">
        <text>isochorismate + 2-oxoglutarate + H(+) = 5-enolpyruvoyl-6-hydroxy-2-succinyl-cyclohex-3-ene-1-carboxylate + CO2</text>
        <dbReference type="Rhea" id="RHEA:25593"/>
        <dbReference type="ChEBI" id="CHEBI:15378"/>
        <dbReference type="ChEBI" id="CHEBI:16526"/>
        <dbReference type="ChEBI" id="CHEBI:16810"/>
        <dbReference type="ChEBI" id="CHEBI:29780"/>
        <dbReference type="ChEBI" id="CHEBI:58818"/>
        <dbReference type="EC" id="2.2.1.9"/>
    </reaction>
</comment>
<dbReference type="CDD" id="cd02009">
    <property type="entry name" value="TPP_SHCHC_synthase"/>
    <property type="match status" value="1"/>
</dbReference>
<dbReference type="InterPro" id="IPR012001">
    <property type="entry name" value="Thiamin_PyroP_enz_TPP-bd_dom"/>
</dbReference>
<dbReference type="Gene3D" id="3.40.50.970">
    <property type="match status" value="2"/>
</dbReference>
<dbReference type="Pfam" id="PF02776">
    <property type="entry name" value="TPP_enzyme_N"/>
    <property type="match status" value="1"/>
</dbReference>
<dbReference type="InterPro" id="IPR011766">
    <property type="entry name" value="TPP_enzyme_TPP-bd"/>
</dbReference>
<dbReference type="GO" id="GO:0030976">
    <property type="term" value="F:thiamine pyrophosphate binding"/>
    <property type="evidence" value="ECO:0007669"/>
    <property type="project" value="UniProtKB-UniRule"/>
</dbReference>
<sequence length="581" mass="65439">MNSEFTSTIEKENTKYMERNYSDIKGVKELIDICWAKGMEYVIVSPGSRNAPLSISFAKDQRIKSLVIVDERSAAYFALGIAQQTRKPVGLVCTSGTALLNYGPAVAEAFYQRLPLVVISADRPTEWIGQDDSQAIPQPDVFKGFVKDSYQLPLDANNPDDCWYLNRMANEALTKAQSGRMGPVHINFPLREPLYGVKQYPDTDERVIRKVSSVDELSKESVEDLAQAFNSNKKILILAGLLHQQPELNELLMQLAQKPNVAVMTESVANLHGEEFLPCIDRVICSVKEEEKKEFQPDLLINFGGPLVSKMIKSFLRDYRPKEHWFVGKEDHFIDTFKNLTSHIDVSPLAFFRQLLPALNHTQSGYANLWKERDAAVGKIHETYLDKLQWSDMKAFEKILEAIPEGGNLQLANSSVVRYAQLFKTSDQITYNSNRGTSGIDGCTSTAAGAALVNGRTTTLITGDISFFYDSNGLWNKYLQPNLKIILINNGGGGIFRFISGPSGVDELEEYFETVQEYRADKLAETYGLDYFYAENETEVENVLPEFYAANERAAVLEIKTPRTINDQVLINYFKTIKEKV</sequence>
<dbReference type="GO" id="GO:0000287">
    <property type="term" value="F:magnesium ion binding"/>
    <property type="evidence" value="ECO:0007669"/>
    <property type="project" value="UniProtKB-UniRule"/>
</dbReference>
<feature type="domain" description="Thiamine pyrophosphate enzyme TPP-binding" evidence="8">
    <location>
        <begin position="419"/>
        <end position="559"/>
    </location>
</feature>
<keyword evidence="6 7" id="KW-0464">Manganese</keyword>
<evidence type="ECO:0000256" key="7">
    <source>
        <dbReference type="HAMAP-Rule" id="MF_01659"/>
    </source>
</evidence>
<evidence type="ECO:0000256" key="6">
    <source>
        <dbReference type="ARBA" id="ARBA00023211"/>
    </source>
</evidence>
<keyword evidence="2 7" id="KW-0808">Transferase</keyword>
<dbReference type="NCBIfam" id="TIGR00173">
    <property type="entry name" value="menD"/>
    <property type="match status" value="1"/>
</dbReference>